<keyword evidence="4 8" id="KW-0812">Transmembrane</keyword>
<evidence type="ECO:0000313" key="10">
    <source>
        <dbReference type="Proteomes" id="UP000599312"/>
    </source>
</evidence>
<evidence type="ECO:0000313" key="9">
    <source>
        <dbReference type="EMBL" id="MBF9235613.1"/>
    </source>
</evidence>
<sequence>MSEKDDNGFSLEGDRGIATATGAKAQLGKMKLLAVVIGGVGLSVAALLFVGSGGKEPINTGPKTVIRQSSEFVPAVLPITPVAALPMVPMPSPAQQETRVENDKLLTASRKAPITAFNRGSTKPGGGPSDPVAPRGPEERSDLDTKLTPTRLEGVRAGILGNRDFIITQGTSIPCVLETAMSSDQPGFVTCIITRDILSDNGRVVLLDRNTKVMGEYRGGIKQGQKRMFVLWTRATTPKGVVVALASPGTDPLGRAGFDGEIDTHWWERFGSSMVLSLVDDAAGIMANRLTGGQSNSGGYNNQNNFQNTQSSGKDAAAIAVQESINIPPTLTKSQGELVNILVARDLDFSTIYGLKITEGRTKIIDRAATGDFERYTGVARQ</sequence>
<dbReference type="NCBIfam" id="NF038091">
    <property type="entry name" value="T4SS_VirB10"/>
    <property type="match status" value="1"/>
</dbReference>
<dbReference type="GO" id="GO:0005886">
    <property type="term" value="C:plasma membrane"/>
    <property type="evidence" value="ECO:0007669"/>
    <property type="project" value="UniProtKB-SubCell"/>
</dbReference>
<comment type="subcellular location">
    <subcellularLocation>
        <location evidence="1">Cell membrane</location>
        <topology evidence="1">Single-pass membrane protein</topology>
    </subcellularLocation>
</comment>
<dbReference type="RefSeq" id="WP_196273609.1">
    <property type="nucleotide sequence ID" value="NZ_JADQDO010000017.1"/>
</dbReference>
<keyword evidence="5 8" id="KW-1133">Transmembrane helix</keyword>
<organism evidence="9 10">
    <name type="scientific">Microvirga alba</name>
    <dbReference type="NCBI Taxonomy" id="2791025"/>
    <lineage>
        <taxon>Bacteria</taxon>
        <taxon>Pseudomonadati</taxon>
        <taxon>Pseudomonadota</taxon>
        <taxon>Alphaproteobacteria</taxon>
        <taxon>Hyphomicrobiales</taxon>
        <taxon>Methylobacteriaceae</taxon>
        <taxon>Microvirga</taxon>
    </lineage>
</organism>
<evidence type="ECO:0000256" key="7">
    <source>
        <dbReference type="SAM" id="MobiDB-lite"/>
    </source>
</evidence>
<keyword evidence="10" id="KW-1185">Reference proteome</keyword>
<feature type="transmembrane region" description="Helical" evidence="8">
    <location>
        <begin position="32"/>
        <end position="50"/>
    </location>
</feature>
<dbReference type="Gene3D" id="2.40.128.260">
    <property type="entry name" value="Type IV secretion system, VirB10/TraB/TrbI"/>
    <property type="match status" value="2"/>
</dbReference>
<evidence type="ECO:0000256" key="1">
    <source>
        <dbReference type="ARBA" id="ARBA00004162"/>
    </source>
</evidence>
<dbReference type="AlphaFoldDB" id="A0A931FSH2"/>
<comment type="similarity">
    <text evidence="2">Belongs to the TrbI/VirB10 family.</text>
</comment>
<keyword evidence="3" id="KW-1003">Cell membrane</keyword>
<evidence type="ECO:0000256" key="4">
    <source>
        <dbReference type="ARBA" id="ARBA00022692"/>
    </source>
</evidence>
<dbReference type="Proteomes" id="UP000599312">
    <property type="component" value="Unassembled WGS sequence"/>
</dbReference>
<dbReference type="InterPro" id="IPR005498">
    <property type="entry name" value="T4SS_VirB10/TraB/TrbI"/>
</dbReference>
<reference evidence="9" key="1">
    <citation type="submission" date="2020-11" db="EMBL/GenBank/DDBJ databases">
        <authorList>
            <person name="Kim M.K."/>
        </authorList>
    </citation>
    <scope>NUCLEOTIDE SEQUENCE</scope>
    <source>
        <strain evidence="9">BT350</strain>
    </source>
</reference>
<name>A0A931FSH2_9HYPH</name>
<dbReference type="InterPro" id="IPR042217">
    <property type="entry name" value="T4SS_VirB10/TrbI"/>
</dbReference>
<dbReference type="EMBL" id="JADQDO010000017">
    <property type="protein sequence ID" value="MBF9235613.1"/>
    <property type="molecule type" value="Genomic_DNA"/>
</dbReference>
<dbReference type="Pfam" id="PF03743">
    <property type="entry name" value="TrbI"/>
    <property type="match status" value="1"/>
</dbReference>
<evidence type="ECO:0000256" key="5">
    <source>
        <dbReference type="ARBA" id="ARBA00022989"/>
    </source>
</evidence>
<feature type="compositionally biased region" description="Basic and acidic residues" evidence="7">
    <location>
        <begin position="136"/>
        <end position="145"/>
    </location>
</feature>
<dbReference type="CDD" id="cd16429">
    <property type="entry name" value="VirB10"/>
    <property type="match status" value="1"/>
</dbReference>
<feature type="region of interest" description="Disordered" evidence="7">
    <location>
        <begin position="111"/>
        <end position="147"/>
    </location>
</feature>
<evidence type="ECO:0000256" key="6">
    <source>
        <dbReference type="ARBA" id="ARBA00023136"/>
    </source>
</evidence>
<gene>
    <name evidence="9" type="primary">virB10</name>
    <name evidence="9" type="ORF">I2H38_19815</name>
</gene>
<accession>A0A931FSH2</accession>
<evidence type="ECO:0000256" key="2">
    <source>
        <dbReference type="ARBA" id="ARBA00010265"/>
    </source>
</evidence>
<dbReference type="InterPro" id="IPR047695">
    <property type="entry name" value="T4SS_VirB10/PtlG"/>
</dbReference>
<evidence type="ECO:0000256" key="3">
    <source>
        <dbReference type="ARBA" id="ARBA00022475"/>
    </source>
</evidence>
<comment type="caution">
    <text evidence="9">The sequence shown here is derived from an EMBL/GenBank/DDBJ whole genome shotgun (WGS) entry which is preliminary data.</text>
</comment>
<protein>
    <submittedName>
        <fullName evidence="9">Type IV secretion system protein VirB10</fullName>
    </submittedName>
</protein>
<keyword evidence="6 8" id="KW-0472">Membrane</keyword>
<evidence type="ECO:0000256" key="8">
    <source>
        <dbReference type="SAM" id="Phobius"/>
    </source>
</evidence>
<proteinExistence type="inferred from homology"/>